<evidence type="ECO:0000313" key="3">
    <source>
        <dbReference type="Proteomes" id="UP000000709"/>
    </source>
</evidence>
<proteinExistence type="predicted"/>
<dbReference type="RefSeq" id="XP_007377227.1">
    <property type="nucleotide sequence ID" value="XM_007377165.1"/>
</dbReference>
<reference evidence="2 3" key="1">
    <citation type="journal article" date="2011" name="Proc. Natl. Acad. Sci. U.S.A.">
        <title>Comparative genomics of xylose-fermenting fungi for enhanced biofuel production.</title>
        <authorList>
            <person name="Wohlbach D.J."/>
            <person name="Kuo A."/>
            <person name="Sato T.K."/>
            <person name="Potts K.M."/>
            <person name="Salamov A.A."/>
            <person name="LaButti K.M."/>
            <person name="Sun H."/>
            <person name="Clum A."/>
            <person name="Pangilinan J.L."/>
            <person name="Lindquist E.A."/>
            <person name="Lucas S."/>
            <person name="Lapidus A."/>
            <person name="Jin M."/>
            <person name="Gunawan C."/>
            <person name="Balan V."/>
            <person name="Dale B.E."/>
            <person name="Jeffries T.W."/>
            <person name="Zinkel R."/>
            <person name="Barry K.W."/>
            <person name="Grigoriev I.V."/>
            <person name="Gasch A.P."/>
        </authorList>
    </citation>
    <scope>NUCLEOTIDE SEQUENCE [LARGE SCALE GENOMIC DNA]</scope>
    <source>
        <strain evidence="3">NRRL Y-27907 / 11-Y1</strain>
    </source>
</reference>
<keyword evidence="1" id="KW-0812">Transmembrane</keyword>
<dbReference type="OMA" id="QIIDNNR"/>
<accession>G3AUH0</accession>
<dbReference type="EMBL" id="GL996505">
    <property type="protein sequence ID" value="EGW30256.1"/>
    <property type="molecule type" value="Genomic_DNA"/>
</dbReference>
<protein>
    <submittedName>
        <fullName evidence="2">Uncharacterized protein</fullName>
    </submittedName>
</protein>
<evidence type="ECO:0000256" key="1">
    <source>
        <dbReference type="SAM" id="Phobius"/>
    </source>
</evidence>
<sequence>MPSLSGFLVSSFLGAAARKLQVEIIGKVYPRSFNRVIPYLLSIGVFTGGYLAIDSILERNNELLQRRLAVLREQRALTDKFFDFETEIREKSKHNLGSFWQYYDQLSAPRK</sequence>
<keyword evidence="1" id="KW-0472">Membrane</keyword>
<dbReference type="STRING" id="619300.G3AUH0"/>
<dbReference type="InParanoid" id="G3AUH0"/>
<dbReference type="HOGENOM" id="CLU_150139_0_0_1"/>
<feature type="transmembrane region" description="Helical" evidence="1">
    <location>
        <begin position="36"/>
        <end position="57"/>
    </location>
</feature>
<dbReference type="AlphaFoldDB" id="G3AUH0"/>
<dbReference type="OrthoDB" id="4012145at2759"/>
<dbReference type="GeneID" id="18874594"/>
<keyword evidence="1" id="KW-1133">Transmembrane helix</keyword>
<name>G3AUH0_SPAPN</name>
<dbReference type="eggNOG" id="ENOG502RQ37">
    <property type="taxonomic scope" value="Eukaryota"/>
</dbReference>
<gene>
    <name evidence="2" type="ORF">SPAPADRAFT_63101</name>
</gene>
<keyword evidence="3" id="KW-1185">Reference proteome</keyword>
<evidence type="ECO:0000313" key="2">
    <source>
        <dbReference type="EMBL" id="EGW30256.1"/>
    </source>
</evidence>
<dbReference type="Proteomes" id="UP000000709">
    <property type="component" value="Unassembled WGS sequence"/>
</dbReference>
<dbReference type="KEGG" id="spaa:SPAPADRAFT_63101"/>
<organism evidence="3">
    <name type="scientific">Spathaspora passalidarum (strain NRRL Y-27907 / 11-Y1)</name>
    <dbReference type="NCBI Taxonomy" id="619300"/>
    <lineage>
        <taxon>Eukaryota</taxon>
        <taxon>Fungi</taxon>
        <taxon>Dikarya</taxon>
        <taxon>Ascomycota</taxon>
        <taxon>Saccharomycotina</taxon>
        <taxon>Pichiomycetes</taxon>
        <taxon>Debaryomycetaceae</taxon>
        <taxon>Spathaspora</taxon>
    </lineage>
</organism>